<reference evidence="2 3" key="1">
    <citation type="submission" date="2021-03" db="EMBL/GenBank/DDBJ databases">
        <title>The first data on the complete genome of the tetrodotoxin-producing bacterium.</title>
        <authorList>
            <person name="Melnikova D.I."/>
            <person name="Nijland R."/>
            <person name="Magarlamov T.Y."/>
        </authorList>
    </citation>
    <scope>NUCLEOTIDE SEQUENCE [LARGE SCALE GENOMIC DNA]</scope>
    <source>
        <strain evidence="2 3">1839</strain>
    </source>
</reference>
<proteinExistence type="predicted"/>
<dbReference type="InterPro" id="IPR036457">
    <property type="entry name" value="PPM-type-like_dom_sf"/>
</dbReference>
<gene>
    <name evidence="2" type="ORF">J1899_10870</name>
</gene>
<organism evidence="2 3">
    <name type="scientific">Cytobacillus gottheilii</name>
    <dbReference type="NCBI Taxonomy" id="859144"/>
    <lineage>
        <taxon>Bacteria</taxon>
        <taxon>Bacillati</taxon>
        <taxon>Bacillota</taxon>
        <taxon>Bacilli</taxon>
        <taxon>Bacillales</taxon>
        <taxon>Bacillaceae</taxon>
        <taxon>Cytobacillus</taxon>
    </lineage>
</organism>
<dbReference type="Proteomes" id="UP000679247">
    <property type="component" value="Chromosome"/>
</dbReference>
<accession>A0ABX8FHM0</accession>
<evidence type="ECO:0000313" key="2">
    <source>
        <dbReference type="EMBL" id="QVY63508.1"/>
    </source>
</evidence>
<keyword evidence="3" id="KW-1185">Reference proteome</keyword>
<name>A0ABX8FHM0_9BACI</name>
<protein>
    <submittedName>
        <fullName evidence="2">Protein phosphatase 2C domain-containing protein</fullName>
    </submittedName>
</protein>
<dbReference type="RefSeq" id="WP_066445948.1">
    <property type="nucleotide sequence ID" value="NZ_CP071709.1"/>
</dbReference>
<dbReference type="Gene3D" id="3.60.40.10">
    <property type="entry name" value="PPM-type phosphatase domain"/>
    <property type="match status" value="1"/>
</dbReference>
<dbReference type="PROSITE" id="PS51746">
    <property type="entry name" value="PPM_2"/>
    <property type="match status" value="1"/>
</dbReference>
<feature type="domain" description="PPM-type phosphatase" evidence="1">
    <location>
        <begin position="32"/>
        <end position="257"/>
    </location>
</feature>
<dbReference type="SUPFAM" id="SSF81606">
    <property type="entry name" value="PP2C-like"/>
    <property type="match status" value="1"/>
</dbReference>
<sequence>MSDFENFIWIGSQETFIDAPNIQRFHSISVGRFGGNSSAGQNKNEDGCLIWCNEKEDWEFMILLDAHHTSESAQLILEVFQKEQIQIKDVLSEPIQDAFKKLEKRILQLFQSEEFLASCRKVTGETACLIVFRKGQYLWWFSVGDCVLYLFHEELAALGQLEVNQRQFYEWIGRVNTFEQQVPCYSRGVRELREGENRIFLTTDGLLECPNKPYSNPTNIYNSFLNSDNDKTNIMSMLEVIQNNGVKDSTTIISWNVHNSMEAVRPSE</sequence>
<evidence type="ECO:0000259" key="1">
    <source>
        <dbReference type="PROSITE" id="PS51746"/>
    </source>
</evidence>
<dbReference type="EMBL" id="CP071709">
    <property type="protein sequence ID" value="QVY63508.1"/>
    <property type="molecule type" value="Genomic_DNA"/>
</dbReference>
<dbReference type="InterPro" id="IPR001932">
    <property type="entry name" value="PPM-type_phosphatase-like_dom"/>
</dbReference>
<evidence type="ECO:0000313" key="3">
    <source>
        <dbReference type="Proteomes" id="UP000679247"/>
    </source>
</evidence>